<dbReference type="Gene3D" id="1.10.10.1940">
    <property type="match status" value="1"/>
</dbReference>
<dbReference type="InterPro" id="IPR003582">
    <property type="entry name" value="ShKT_dom"/>
</dbReference>
<reference evidence="6" key="1">
    <citation type="submission" date="2017-02" db="UniProtKB">
        <authorList>
            <consortium name="WormBaseParasite"/>
        </authorList>
    </citation>
    <scope>IDENTIFICATION</scope>
</reference>
<dbReference type="Pfam" id="PF01549">
    <property type="entry name" value="ShK"/>
    <property type="match status" value="1"/>
</dbReference>
<dbReference type="EMBL" id="UYYG01001273">
    <property type="protein sequence ID" value="VDN60934.1"/>
    <property type="molecule type" value="Genomic_DNA"/>
</dbReference>
<dbReference type="Proteomes" id="UP000274756">
    <property type="component" value="Unassembled WGS sequence"/>
</dbReference>
<feature type="signal peptide" evidence="1">
    <location>
        <begin position="1"/>
        <end position="19"/>
    </location>
</feature>
<keyword evidence="5" id="KW-1185">Reference proteome</keyword>
<evidence type="ECO:0000313" key="3">
    <source>
        <dbReference type="EMBL" id="VDN60934.1"/>
    </source>
</evidence>
<sequence length="107" mass="11733">MFLLLFALTTLCGIVNEKAENIKICAIPVSVAQNPPNFLMRPSVPVENCQDRDAAAFSLINTTLSPPAATCRDERLNCAAIRTAHSCSDMFRTTIMQQCTRTCGYCT</sequence>
<reference evidence="3 5" key="2">
    <citation type="submission" date="2018-11" db="EMBL/GenBank/DDBJ databases">
        <authorList>
            <consortium name="Pathogen Informatics"/>
        </authorList>
    </citation>
    <scope>NUCLEOTIDE SEQUENCE [LARGE SCALE GENOMIC DNA]</scope>
</reference>
<protein>
    <submittedName>
        <fullName evidence="6">ShKT domain-containing protein</fullName>
    </submittedName>
</protein>
<proteinExistence type="predicted"/>
<accession>A0A0N4UR22</accession>
<dbReference type="Proteomes" id="UP000038040">
    <property type="component" value="Unplaced"/>
</dbReference>
<organism evidence="4 6">
    <name type="scientific">Dracunculus medinensis</name>
    <name type="common">Guinea worm</name>
    <dbReference type="NCBI Taxonomy" id="318479"/>
    <lineage>
        <taxon>Eukaryota</taxon>
        <taxon>Metazoa</taxon>
        <taxon>Ecdysozoa</taxon>
        <taxon>Nematoda</taxon>
        <taxon>Chromadorea</taxon>
        <taxon>Rhabditida</taxon>
        <taxon>Spirurina</taxon>
        <taxon>Dracunculoidea</taxon>
        <taxon>Dracunculidae</taxon>
        <taxon>Dracunculus</taxon>
    </lineage>
</organism>
<feature type="domain" description="ShKT" evidence="2">
    <location>
        <begin position="70"/>
        <end position="107"/>
    </location>
</feature>
<dbReference type="WBParaSite" id="DME_0001049001-mRNA-1">
    <property type="protein sequence ID" value="DME_0001049001-mRNA-1"/>
    <property type="gene ID" value="DME_0001049001"/>
</dbReference>
<feature type="chain" id="PRO_5033720771" evidence="1">
    <location>
        <begin position="20"/>
        <end position="107"/>
    </location>
</feature>
<evidence type="ECO:0000313" key="4">
    <source>
        <dbReference type="Proteomes" id="UP000038040"/>
    </source>
</evidence>
<gene>
    <name evidence="3" type="ORF">DME_LOCUS10907</name>
</gene>
<name>A0A0N4UR22_DRAME</name>
<evidence type="ECO:0000259" key="2">
    <source>
        <dbReference type="SMART" id="SM00254"/>
    </source>
</evidence>
<dbReference type="AlphaFoldDB" id="A0A0N4UR22"/>
<evidence type="ECO:0000313" key="5">
    <source>
        <dbReference type="Proteomes" id="UP000274756"/>
    </source>
</evidence>
<keyword evidence="1" id="KW-0732">Signal</keyword>
<dbReference type="SMART" id="SM00254">
    <property type="entry name" value="ShKT"/>
    <property type="match status" value="1"/>
</dbReference>
<evidence type="ECO:0000313" key="6">
    <source>
        <dbReference type="WBParaSite" id="DME_0001049001-mRNA-1"/>
    </source>
</evidence>
<evidence type="ECO:0000256" key="1">
    <source>
        <dbReference type="SAM" id="SignalP"/>
    </source>
</evidence>